<sequence>MVPPSPAAPGDEVPADAPDPQPYPYVRLEQEKRLKTAERELNILGKINPLALEEFSAMEERHTFLSEQLEDLKRSRDDLLDIIKEVDARVEQVFTEAYLEVEREFVGVFARLFPGGEGRLILTDPDNMLTTGIDVEARPPGKKVKRLSLLSGGERSLTAVAFLIALFKARPSPFYVLDEVEAALDDVNLGRLIDIIEELRSSSQLIVITHQKRTMEIADALYGVSMRGDGVTQVIGQRLRDVETASA</sequence>
<evidence type="ECO:0000256" key="3">
    <source>
        <dbReference type="ARBA" id="ARBA00022741"/>
    </source>
</evidence>
<dbReference type="PANTHER" id="PTHR43977">
    <property type="entry name" value="STRUCTURAL MAINTENANCE OF CHROMOSOMES PROTEIN 3"/>
    <property type="match status" value="1"/>
</dbReference>
<evidence type="ECO:0000256" key="6">
    <source>
        <dbReference type="ARBA" id="ARBA00023125"/>
    </source>
</evidence>
<accession>A0A6J7P650</accession>
<dbReference type="EMBL" id="CAFBPA010000034">
    <property type="protein sequence ID" value="CAB4998643.1"/>
    <property type="molecule type" value="Genomic_DNA"/>
</dbReference>
<protein>
    <submittedName>
        <fullName evidence="10">Unannotated protein</fullName>
    </submittedName>
</protein>
<dbReference type="InterPro" id="IPR003395">
    <property type="entry name" value="RecF/RecN/SMC_N"/>
</dbReference>
<keyword evidence="4" id="KW-0067">ATP-binding</keyword>
<keyword evidence="3" id="KW-0547">Nucleotide-binding</keyword>
<dbReference type="GO" id="GO:0005524">
    <property type="term" value="F:ATP binding"/>
    <property type="evidence" value="ECO:0007669"/>
    <property type="project" value="UniProtKB-KW"/>
</dbReference>
<evidence type="ECO:0000256" key="8">
    <source>
        <dbReference type="SAM" id="MobiDB-lite"/>
    </source>
</evidence>
<reference evidence="10" key="1">
    <citation type="submission" date="2020-05" db="EMBL/GenBank/DDBJ databases">
        <authorList>
            <person name="Chiriac C."/>
            <person name="Salcher M."/>
            <person name="Ghai R."/>
            <person name="Kavagutti S V."/>
        </authorList>
    </citation>
    <scope>NUCLEOTIDE SEQUENCE</scope>
</reference>
<comment type="subcellular location">
    <subcellularLocation>
        <location evidence="1">Cytoplasm</location>
    </subcellularLocation>
</comment>
<feature type="domain" description="RecF/RecN/SMC N-terminal" evidence="9">
    <location>
        <begin position="102"/>
        <end position="232"/>
    </location>
</feature>
<dbReference type="AlphaFoldDB" id="A0A6J7P650"/>
<feature type="region of interest" description="Disordered" evidence="8">
    <location>
        <begin position="1"/>
        <end position="23"/>
    </location>
</feature>
<evidence type="ECO:0000256" key="2">
    <source>
        <dbReference type="ARBA" id="ARBA00022490"/>
    </source>
</evidence>
<dbReference type="GO" id="GO:0003677">
    <property type="term" value="F:DNA binding"/>
    <property type="evidence" value="ECO:0007669"/>
    <property type="project" value="UniProtKB-KW"/>
</dbReference>
<dbReference type="GO" id="GO:0005737">
    <property type="term" value="C:cytoplasm"/>
    <property type="evidence" value="ECO:0007669"/>
    <property type="project" value="UniProtKB-SubCell"/>
</dbReference>
<dbReference type="SUPFAM" id="SSF52540">
    <property type="entry name" value="P-loop containing nucleoside triphosphate hydrolases"/>
    <property type="match status" value="1"/>
</dbReference>
<evidence type="ECO:0000256" key="1">
    <source>
        <dbReference type="ARBA" id="ARBA00004496"/>
    </source>
</evidence>
<evidence type="ECO:0000256" key="7">
    <source>
        <dbReference type="SAM" id="Coils"/>
    </source>
</evidence>
<dbReference type="Gene3D" id="3.40.50.300">
    <property type="entry name" value="P-loop containing nucleotide triphosphate hydrolases"/>
    <property type="match status" value="1"/>
</dbReference>
<keyword evidence="6" id="KW-0238">DNA-binding</keyword>
<evidence type="ECO:0000313" key="10">
    <source>
        <dbReference type="EMBL" id="CAB4998643.1"/>
    </source>
</evidence>
<evidence type="ECO:0000256" key="4">
    <source>
        <dbReference type="ARBA" id="ARBA00022840"/>
    </source>
</evidence>
<dbReference type="CDD" id="cd03278">
    <property type="entry name" value="ABC_SMC_barmotin"/>
    <property type="match status" value="1"/>
</dbReference>
<keyword evidence="2" id="KW-0963">Cytoplasm</keyword>
<feature type="coiled-coil region" evidence="7">
    <location>
        <begin position="55"/>
        <end position="89"/>
    </location>
</feature>
<dbReference type="FunFam" id="3.40.50.300:FF:000901">
    <property type="entry name" value="Chromosome partition protein Smc"/>
    <property type="match status" value="1"/>
</dbReference>
<dbReference type="InterPro" id="IPR027417">
    <property type="entry name" value="P-loop_NTPase"/>
</dbReference>
<gene>
    <name evidence="10" type="ORF">UFOPK4043_00352</name>
</gene>
<proteinExistence type="predicted"/>
<organism evidence="10">
    <name type="scientific">freshwater metagenome</name>
    <dbReference type="NCBI Taxonomy" id="449393"/>
    <lineage>
        <taxon>unclassified sequences</taxon>
        <taxon>metagenomes</taxon>
        <taxon>ecological metagenomes</taxon>
    </lineage>
</organism>
<dbReference type="Pfam" id="PF02463">
    <property type="entry name" value="SMC_N"/>
    <property type="match status" value="1"/>
</dbReference>
<evidence type="ECO:0000256" key="5">
    <source>
        <dbReference type="ARBA" id="ARBA00023054"/>
    </source>
</evidence>
<name>A0A6J7P650_9ZZZZ</name>
<evidence type="ECO:0000259" key="9">
    <source>
        <dbReference type="Pfam" id="PF02463"/>
    </source>
</evidence>
<keyword evidence="5 7" id="KW-0175">Coiled coil</keyword>